<accession>A0A195BDS0</accession>
<organism evidence="1 2">
    <name type="scientific">Atta colombica</name>
    <dbReference type="NCBI Taxonomy" id="520822"/>
    <lineage>
        <taxon>Eukaryota</taxon>
        <taxon>Metazoa</taxon>
        <taxon>Ecdysozoa</taxon>
        <taxon>Arthropoda</taxon>
        <taxon>Hexapoda</taxon>
        <taxon>Insecta</taxon>
        <taxon>Pterygota</taxon>
        <taxon>Neoptera</taxon>
        <taxon>Endopterygota</taxon>
        <taxon>Hymenoptera</taxon>
        <taxon>Apocrita</taxon>
        <taxon>Aculeata</taxon>
        <taxon>Formicoidea</taxon>
        <taxon>Formicidae</taxon>
        <taxon>Myrmicinae</taxon>
        <taxon>Atta</taxon>
    </lineage>
</organism>
<name>A0A195BDS0_9HYME</name>
<protein>
    <submittedName>
        <fullName evidence="1">Uncharacterized protein</fullName>
    </submittedName>
</protein>
<evidence type="ECO:0000313" key="1">
    <source>
        <dbReference type="EMBL" id="KYM82703.1"/>
    </source>
</evidence>
<evidence type="ECO:0000313" key="2">
    <source>
        <dbReference type="Proteomes" id="UP000078540"/>
    </source>
</evidence>
<proteinExistence type="predicted"/>
<dbReference type="Proteomes" id="UP000078540">
    <property type="component" value="Unassembled WGS sequence"/>
</dbReference>
<dbReference type="AlphaFoldDB" id="A0A195BDS0"/>
<feature type="non-terminal residue" evidence="1">
    <location>
        <position position="1"/>
    </location>
</feature>
<gene>
    <name evidence="1" type="ORF">ALC53_06878</name>
</gene>
<dbReference type="EMBL" id="KQ976509">
    <property type="protein sequence ID" value="KYM82703.1"/>
    <property type="molecule type" value="Genomic_DNA"/>
</dbReference>
<keyword evidence="2" id="KW-1185">Reference proteome</keyword>
<reference evidence="1 2" key="1">
    <citation type="submission" date="2015-09" db="EMBL/GenBank/DDBJ databases">
        <title>Atta colombica WGS genome.</title>
        <authorList>
            <person name="Nygaard S."/>
            <person name="Hu H."/>
            <person name="Boomsma J."/>
            <person name="Zhang G."/>
        </authorList>
    </citation>
    <scope>NUCLEOTIDE SEQUENCE [LARGE SCALE GENOMIC DNA]</scope>
    <source>
        <strain evidence="1">Treedump-2</strain>
        <tissue evidence="1">Whole body</tissue>
    </source>
</reference>
<sequence length="194" mass="22369">ERGRRNFSSDLDASLITAPVKRSPSTFNLRTEELIEVNLPLLFRPLMRKRIKILLKLSYNKLFLYFALLRPQRVKGGAHQITCDLLKAGAKFSQNNMIFSHCKTGLFPMRQILSTEYLLSAGPLLFHTIASCREKTNRYVGILLREREKGKESRDRTNRGERAPECRHIRDILACFAIFSQILYFRDATSASAF</sequence>